<dbReference type="InterPro" id="IPR013328">
    <property type="entry name" value="6PGD_dom2"/>
</dbReference>
<accession>C3JCC2</accession>
<dbReference type="InterPro" id="IPR006168">
    <property type="entry name" value="G3P_DH_NAD-dep"/>
</dbReference>
<dbReference type="InterPro" id="IPR036291">
    <property type="entry name" value="NAD(P)-bd_dom_sf"/>
</dbReference>
<dbReference type="GO" id="GO:0046168">
    <property type="term" value="P:glycerol-3-phosphate catabolic process"/>
    <property type="evidence" value="ECO:0007669"/>
    <property type="project" value="InterPro"/>
</dbReference>
<dbReference type="NCBIfam" id="NF000942">
    <property type="entry name" value="PRK00094.1-4"/>
    <property type="match status" value="1"/>
</dbReference>
<evidence type="ECO:0000313" key="14">
    <source>
        <dbReference type="EMBL" id="EEN82158.1"/>
    </source>
</evidence>
<comment type="catalytic activity">
    <reaction evidence="11">
        <text>sn-glycerol 3-phosphate + NADP(+) = dihydroxyacetone phosphate + NADPH + H(+)</text>
        <dbReference type="Rhea" id="RHEA:11096"/>
        <dbReference type="ChEBI" id="CHEBI:15378"/>
        <dbReference type="ChEBI" id="CHEBI:57597"/>
        <dbReference type="ChEBI" id="CHEBI:57642"/>
        <dbReference type="ChEBI" id="CHEBI:57783"/>
        <dbReference type="ChEBI" id="CHEBI:58349"/>
        <dbReference type="EC" id="1.1.1.94"/>
    </reaction>
</comment>
<evidence type="ECO:0000256" key="1">
    <source>
        <dbReference type="ARBA" id="ARBA00011009"/>
    </source>
</evidence>
<dbReference type="STRING" id="553175.POREN0001_2013"/>
<dbReference type="Proteomes" id="UP000004295">
    <property type="component" value="Unassembled WGS sequence"/>
</dbReference>
<keyword evidence="15" id="KW-1185">Reference proteome</keyword>
<evidence type="ECO:0000256" key="9">
    <source>
        <dbReference type="PIRSR" id="PIRSR000114-3"/>
    </source>
</evidence>
<feature type="binding site" evidence="9">
    <location>
        <position position="146"/>
    </location>
    <ligand>
        <name>NAD(+)</name>
        <dbReference type="ChEBI" id="CHEBI:57540"/>
    </ligand>
</feature>
<organism evidence="14 15">
    <name type="scientific">Porphyromonas endodontalis (strain ATCC 35406 / DSM 24491 / JCM 8526 / CCUG 16442 / BCRC 14492 / NCTC 13058 / HG 370)</name>
    <name type="common">Bacteroides endodontalis</name>
    <dbReference type="NCBI Taxonomy" id="553175"/>
    <lineage>
        <taxon>Bacteria</taxon>
        <taxon>Pseudomonadati</taxon>
        <taxon>Bacteroidota</taxon>
        <taxon>Bacteroidia</taxon>
        <taxon>Bacteroidales</taxon>
        <taxon>Porphyromonadaceae</taxon>
        <taxon>Porphyromonas</taxon>
    </lineage>
</organism>
<dbReference type="InterPro" id="IPR006109">
    <property type="entry name" value="G3P_DH_NAD-dep_C"/>
</dbReference>
<dbReference type="AlphaFoldDB" id="C3JCC2"/>
<feature type="domain" description="Glycerol-3-phosphate dehydrogenase NAD-dependent C-terminal" evidence="13">
    <location>
        <begin position="186"/>
        <end position="326"/>
    </location>
</feature>
<dbReference type="InterPro" id="IPR008927">
    <property type="entry name" value="6-PGluconate_DH-like_C_sf"/>
</dbReference>
<evidence type="ECO:0000256" key="8">
    <source>
        <dbReference type="PIRSR" id="PIRSR000114-2"/>
    </source>
</evidence>
<keyword evidence="3 10" id="KW-0560">Oxidoreductase</keyword>
<evidence type="ECO:0000259" key="12">
    <source>
        <dbReference type="Pfam" id="PF01210"/>
    </source>
</evidence>
<feature type="active site" description="Proton acceptor" evidence="7">
    <location>
        <position position="197"/>
    </location>
</feature>
<dbReference type="GO" id="GO:0141153">
    <property type="term" value="F:glycerol-3-phosphate dehydrogenase (NADP+) activity"/>
    <property type="evidence" value="ECO:0007669"/>
    <property type="project" value="RHEA"/>
</dbReference>
<dbReference type="Gene3D" id="1.10.1040.10">
    <property type="entry name" value="N-(1-d-carboxylethyl)-l-norvaline Dehydrogenase, domain 2"/>
    <property type="match status" value="1"/>
</dbReference>
<keyword evidence="9 10" id="KW-0520">NAD</keyword>
<dbReference type="SUPFAM" id="SSF48179">
    <property type="entry name" value="6-phosphogluconate dehydrogenase C-terminal domain-like"/>
    <property type="match status" value="1"/>
</dbReference>
<dbReference type="Pfam" id="PF01210">
    <property type="entry name" value="NAD_Gly3P_dh_N"/>
    <property type="match status" value="1"/>
</dbReference>
<dbReference type="NCBIfam" id="NF000940">
    <property type="entry name" value="PRK00094.1-2"/>
    <property type="match status" value="1"/>
</dbReference>
<dbReference type="GO" id="GO:0005975">
    <property type="term" value="P:carbohydrate metabolic process"/>
    <property type="evidence" value="ECO:0007669"/>
    <property type="project" value="InterPro"/>
</dbReference>
<keyword evidence="4" id="KW-0443">Lipid metabolism</keyword>
<comment type="caution">
    <text evidence="14">The sequence shown here is derived from an EMBL/GenBank/DDBJ whole genome shotgun (WGS) entry which is preliminary data.</text>
</comment>
<dbReference type="InterPro" id="IPR011128">
    <property type="entry name" value="G3P_DH_NAD-dep_N"/>
</dbReference>
<dbReference type="PRINTS" id="PR00077">
    <property type="entry name" value="GPDHDRGNASE"/>
</dbReference>
<dbReference type="SUPFAM" id="SSF51735">
    <property type="entry name" value="NAD(P)-binding Rossmann-fold domains"/>
    <property type="match status" value="1"/>
</dbReference>
<proteinExistence type="inferred from homology"/>
<feature type="binding site" evidence="8">
    <location>
        <position position="112"/>
    </location>
    <ligand>
        <name>substrate</name>
    </ligand>
</feature>
<dbReference type="PROSITE" id="PS00957">
    <property type="entry name" value="NAD_G3PDH"/>
    <property type="match status" value="1"/>
</dbReference>
<keyword evidence="6" id="KW-1208">Phospholipid metabolism</keyword>
<dbReference type="GO" id="GO:0005829">
    <property type="term" value="C:cytosol"/>
    <property type="evidence" value="ECO:0007669"/>
    <property type="project" value="TreeGrafter"/>
</dbReference>
<evidence type="ECO:0000256" key="4">
    <source>
        <dbReference type="ARBA" id="ARBA00023098"/>
    </source>
</evidence>
<dbReference type="PANTHER" id="PTHR11728">
    <property type="entry name" value="GLYCEROL-3-PHOSPHATE DEHYDROGENASE"/>
    <property type="match status" value="1"/>
</dbReference>
<dbReference type="EC" id="1.1.1.94" evidence="11"/>
<evidence type="ECO:0000313" key="15">
    <source>
        <dbReference type="Proteomes" id="UP000004295"/>
    </source>
</evidence>
<dbReference type="RefSeq" id="WP_004334675.1">
    <property type="nucleotide sequence ID" value="NZ_ACNN01000031.1"/>
</dbReference>
<reference evidence="14 15" key="1">
    <citation type="submission" date="2009-04" db="EMBL/GenBank/DDBJ databases">
        <authorList>
            <person name="Sebastian Y."/>
            <person name="Madupu R."/>
            <person name="Durkin A.S."/>
            <person name="Torralba M."/>
            <person name="Methe B."/>
            <person name="Sutton G.G."/>
            <person name="Strausberg R.L."/>
            <person name="Nelson K.E."/>
        </authorList>
    </citation>
    <scope>NUCLEOTIDE SEQUENCE [LARGE SCALE GENOMIC DNA]</scope>
    <source>
        <strain evidence="15">ATCC 35406 / BCRC 14492 / JCM 8526 / NCTC 13058 / HG 370</strain>
    </source>
</reference>
<sequence>MKPIGRVGILGSGSWATALAKIVLTSQPHINWYVRRSEQVKGFLKLGHNPNYLPAAEFDTDNITFFSESDINSFFRASDTIVLVTPSPYAKSYLKKVRKSSMRDKLIVNAIKGIVPDENMLVSDYLMEEFDVPKELIAVVGGPCHAEEVARHRRSYLTVACKNLKQAEAFAEVLRNDFVNCVTTNDVVGVQYASVLKNIYAIAAGICNGLQYGDNFQSVLISNAIAEMNNFVNAVHLIDREITDSVYLGDLLVTAYSQFSRNRTFGNMIGRGYSVKAAQTEMEMIAEGYFGAKCVREVNARYQVNIPICDMVYEILYEKRDATEAILELSKHFK</sequence>
<dbReference type="EMBL" id="ACNN01000031">
    <property type="protein sequence ID" value="EEN82158.1"/>
    <property type="molecule type" value="Genomic_DNA"/>
</dbReference>
<evidence type="ECO:0000256" key="10">
    <source>
        <dbReference type="RuleBase" id="RU000437"/>
    </source>
</evidence>
<evidence type="ECO:0000256" key="7">
    <source>
        <dbReference type="PIRSR" id="PIRSR000114-1"/>
    </source>
</evidence>
<evidence type="ECO:0000256" key="5">
    <source>
        <dbReference type="ARBA" id="ARBA00023209"/>
    </source>
</evidence>
<feature type="binding site" evidence="8">
    <location>
        <begin position="261"/>
        <end position="262"/>
    </location>
    <ligand>
        <name>substrate</name>
    </ligand>
</feature>
<keyword evidence="2" id="KW-0444">Lipid biosynthesis</keyword>
<dbReference type="GO" id="GO:0051287">
    <property type="term" value="F:NAD binding"/>
    <property type="evidence" value="ECO:0007669"/>
    <property type="project" value="InterPro"/>
</dbReference>
<name>C3JCC2_POREA</name>
<evidence type="ECO:0000256" key="2">
    <source>
        <dbReference type="ARBA" id="ARBA00022516"/>
    </source>
</evidence>
<feature type="binding site" evidence="9">
    <location>
        <position position="261"/>
    </location>
    <ligand>
        <name>NAD(+)</name>
        <dbReference type="ChEBI" id="CHEBI:57540"/>
    </ligand>
</feature>
<dbReference type="GO" id="GO:0008654">
    <property type="term" value="P:phospholipid biosynthetic process"/>
    <property type="evidence" value="ECO:0007669"/>
    <property type="project" value="UniProtKB-KW"/>
</dbReference>
<evidence type="ECO:0000256" key="11">
    <source>
        <dbReference type="RuleBase" id="RU000439"/>
    </source>
</evidence>
<evidence type="ECO:0000256" key="3">
    <source>
        <dbReference type="ARBA" id="ARBA00023002"/>
    </source>
</evidence>
<comment type="similarity">
    <text evidence="1 10">Belongs to the NAD-dependent glycerol-3-phosphate dehydrogenase family.</text>
</comment>
<protein>
    <recommendedName>
        <fullName evidence="11">Glycerol-3-phosphate dehydrogenase</fullName>
        <ecNumber evidence="11">1.1.1.94</ecNumber>
    </recommendedName>
</protein>
<dbReference type="PIRSF" id="PIRSF000114">
    <property type="entry name" value="Glycerol-3-P_dh"/>
    <property type="match status" value="1"/>
</dbReference>
<keyword evidence="5" id="KW-0594">Phospholipid biosynthesis</keyword>
<evidence type="ECO:0000256" key="6">
    <source>
        <dbReference type="ARBA" id="ARBA00023264"/>
    </source>
</evidence>
<dbReference type="eggNOG" id="COG0240">
    <property type="taxonomic scope" value="Bacteria"/>
</dbReference>
<evidence type="ECO:0000259" key="13">
    <source>
        <dbReference type="Pfam" id="PF07479"/>
    </source>
</evidence>
<gene>
    <name evidence="14" type="primary">gpsA</name>
    <name evidence="14" type="ORF">POREN0001_2013</name>
</gene>
<feature type="domain" description="Glycerol-3-phosphate dehydrogenase NAD-dependent N-terminal" evidence="12">
    <location>
        <begin position="7"/>
        <end position="166"/>
    </location>
</feature>
<dbReference type="Pfam" id="PF07479">
    <property type="entry name" value="NAD_Gly3P_dh_C"/>
    <property type="match status" value="1"/>
</dbReference>
<dbReference type="Gene3D" id="3.40.50.720">
    <property type="entry name" value="NAD(P)-binding Rossmann-like Domain"/>
    <property type="match status" value="1"/>
</dbReference>
<dbReference type="PANTHER" id="PTHR11728:SF1">
    <property type="entry name" value="GLYCEROL-3-PHOSPHATE DEHYDROGENASE [NAD(+)] 2, CHLOROPLASTIC"/>
    <property type="match status" value="1"/>
</dbReference>